<dbReference type="PANTHER" id="PTHR46720:SF3">
    <property type="entry name" value="FAD-BINDING DOMAIN-CONTAINING PROTEIN-RELATED"/>
    <property type="match status" value="1"/>
</dbReference>
<keyword evidence="1" id="KW-0285">Flavoprotein</keyword>
<dbReference type="Gene3D" id="3.30.9.30">
    <property type="match status" value="1"/>
</dbReference>
<evidence type="ECO:0000256" key="1">
    <source>
        <dbReference type="ARBA" id="ARBA00022630"/>
    </source>
</evidence>
<dbReference type="InterPro" id="IPR051104">
    <property type="entry name" value="FAD_monoxygenase"/>
</dbReference>
<keyword evidence="2" id="KW-0274">FAD</keyword>
<name>A0A409VT17_9AGAR</name>
<gene>
    <name evidence="4" type="ORF">CVT24_001474</name>
</gene>
<dbReference type="Proteomes" id="UP000284842">
    <property type="component" value="Unassembled WGS sequence"/>
</dbReference>
<evidence type="ECO:0000313" key="5">
    <source>
        <dbReference type="Proteomes" id="UP000284842"/>
    </source>
</evidence>
<keyword evidence="3" id="KW-0560">Oxidoreductase</keyword>
<dbReference type="InterPro" id="IPR036188">
    <property type="entry name" value="FAD/NAD-bd_sf"/>
</dbReference>
<dbReference type="OrthoDB" id="417877at2759"/>
<dbReference type="STRING" id="181874.A0A409VT17"/>
<keyword evidence="5" id="KW-1185">Reference proteome</keyword>
<evidence type="ECO:0008006" key="6">
    <source>
        <dbReference type="Google" id="ProtNLM"/>
    </source>
</evidence>
<sequence length="608" mass="67362">MAHPPNSPSPAKFRVAIIGGGIGGLTTAAALSHSKTDHDIDIHVYEAAPRLTQVGAGITIWPRAWDILRDLGISDALFMHLPEEQMAKLGQRGLAFSFRKSDQKEGEDLCDLEVTGRCLYNLSFNLHQYCGKNKHIVAYPVLKGTYLNAVVYFSEPEKEGTKLCGPEMVEVDTDEVASKFVGWEDEVTSIVQAHAMTPHLGSGAGQAMEDAFILAALISESKLNGKKEIDVENIAQVYDTVRRPFANFVLAGSRDQGMIYELVTPEFHDVGEGDVLTRERRRIFVAEKRSEGWGSSVRPGGGATSFHRADVQDVLIKHISERVRFHLSHRLRTYSESKGVVHLEFDGGQKASCDILIGADGLKSAVRKRLLDLEADPKVLPVRYPQWSGTYAYRSLINSDVIKAINPHHSALTKPMVYCGKYKHVVVYPVLKGTYLNLVPFYTEVGKEGSQLNGPEVVEVSTDEVASKFVGWEDEVLVLVKAHAMTTHFGNGAGQAIEDAYILANLIAESTKRNRFDVARIARVYDTIRLPFANFVLTGSRDQGMLYEFITPDFEDVREGDVVAKEKLDKLAGQIKMGWSWMDETSPLPDKDRALRTEVISRIALSGK</sequence>
<dbReference type="PANTHER" id="PTHR46720">
    <property type="entry name" value="HYDROXYLASE, PUTATIVE (AFU_ORTHOLOGUE AFUA_3G01460)-RELATED"/>
    <property type="match status" value="1"/>
</dbReference>
<comment type="caution">
    <text evidence="4">The sequence shown here is derived from an EMBL/GenBank/DDBJ whole genome shotgun (WGS) entry which is preliminary data.</text>
</comment>
<dbReference type="Gene3D" id="3.50.50.60">
    <property type="entry name" value="FAD/NAD(P)-binding domain"/>
    <property type="match status" value="3"/>
</dbReference>
<dbReference type="SUPFAM" id="SSF51905">
    <property type="entry name" value="FAD/NAD(P)-binding domain"/>
    <property type="match status" value="2"/>
</dbReference>
<dbReference type="InParanoid" id="A0A409VT17"/>
<proteinExistence type="predicted"/>
<dbReference type="InterPro" id="IPR006905">
    <property type="entry name" value="Flavin_halogenase"/>
</dbReference>
<dbReference type="EMBL" id="NHTK01005985">
    <property type="protein sequence ID" value="PPQ69425.1"/>
    <property type="molecule type" value="Genomic_DNA"/>
</dbReference>
<dbReference type="Pfam" id="PF04820">
    <property type="entry name" value="Trp_halogenase"/>
    <property type="match status" value="1"/>
</dbReference>
<dbReference type="AlphaFoldDB" id="A0A409VT17"/>
<protein>
    <recommendedName>
        <fullName evidence="6">FAD-binding domain-containing protein</fullName>
    </recommendedName>
</protein>
<organism evidence="4 5">
    <name type="scientific">Panaeolus cyanescens</name>
    <dbReference type="NCBI Taxonomy" id="181874"/>
    <lineage>
        <taxon>Eukaryota</taxon>
        <taxon>Fungi</taxon>
        <taxon>Dikarya</taxon>
        <taxon>Basidiomycota</taxon>
        <taxon>Agaricomycotina</taxon>
        <taxon>Agaricomycetes</taxon>
        <taxon>Agaricomycetidae</taxon>
        <taxon>Agaricales</taxon>
        <taxon>Agaricineae</taxon>
        <taxon>Galeropsidaceae</taxon>
        <taxon>Panaeolus</taxon>
    </lineage>
</organism>
<accession>A0A409VT17</accession>
<evidence type="ECO:0000256" key="2">
    <source>
        <dbReference type="ARBA" id="ARBA00022827"/>
    </source>
</evidence>
<evidence type="ECO:0000313" key="4">
    <source>
        <dbReference type="EMBL" id="PPQ69425.1"/>
    </source>
</evidence>
<dbReference type="GO" id="GO:0004497">
    <property type="term" value="F:monooxygenase activity"/>
    <property type="evidence" value="ECO:0007669"/>
    <property type="project" value="InterPro"/>
</dbReference>
<reference evidence="4 5" key="1">
    <citation type="journal article" date="2018" name="Evol. Lett.">
        <title>Horizontal gene cluster transfer increased hallucinogenic mushroom diversity.</title>
        <authorList>
            <person name="Reynolds H.T."/>
            <person name="Vijayakumar V."/>
            <person name="Gluck-Thaler E."/>
            <person name="Korotkin H.B."/>
            <person name="Matheny P.B."/>
            <person name="Slot J.C."/>
        </authorList>
    </citation>
    <scope>NUCLEOTIDE SEQUENCE [LARGE SCALE GENOMIC DNA]</scope>
    <source>
        <strain evidence="4 5">2629</strain>
    </source>
</reference>
<evidence type="ECO:0000256" key="3">
    <source>
        <dbReference type="ARBA" id="ARBA00023002"/>
    </source>
</evidence>
<dbReference type="GO" id="GO:0044550">
    <property type="term" value="P:secondary metabolite biosynthetic process"/>
    <property type="evidence" value="ECO:0007669"/>
    <property type="project" value="TreeGrafter"/>
</dbReference>